<feature type="chain" id="PRO_5013208939" evidence="2">
    <location>
        <begin position="18"/>
        <end position="75"/>
    </location>
</feature>
<sequence length="75" mass="8326">MILLLVTLLRCADSTELEPHRSRRRAGKAESERRRAGRDERGGVSPRSLAPRPAELAAWRRGSPPVKVNKSALVL</sequence>
<dbReference type="AlphaFoldDB" id="A0A1Y2G4K4"/>
<organism evidence="3 4">
    <name type="scientific">Leucosporidium creatinivorum</name>
    <dbReference type="NCBI Taxonomy" id="106004"/>
    <lineage>
        <taxon>Eukaryota</taxon>
        <taxon>Fungi</taxon>
        <taxon>Dikarya</taxon>
        <taxon>Basidiomycota</taxon>
        <taxon>Pucciniomycotina</taxon>
        <taxon>Microbotryomycetes</taxon>
        <taxon>Leucosporidiales</taxon>
        <taxon>Leucosporidium</taxon>
    </lineage>
</organism>
<gene>
    <name evidence="3" type="ORF">BCR35DRAFT_67175</name>
</gene>
<feature type="region of interest" description="Disordered" evidence="1">
    <location>
        <begin position="16"/>
        <end position="58"/>
    </location>
</feature>
<accession>A0A1Y2G4K4</accession>
<dbReference type="Proteomes" id="UP000193467">
    <property type="component" value="Unassembled WGS sequence"/>
</dbReference>
<protein>
    <submittedName>
        <fullName evidence="3">Uncharacterized protein</fullName>
    </submittedName>
</protein>
<keyword evidence="4" id="KW-1185">Reference proteome</keyword>
<dbReference type="EMBL" id="MCGR01000002">
    <property type="protein sequence ID" value="ORY91452.1"/>
    <property type="molecule type" value="Genomic_DNA"/>
</dbReference>
<evidence type="ECO:0000313" key="4">
    <source>
        <dbReference type="Proteomes" id="UP000193467"/>
    </source>
</evidence>
<feature type="signal peptide" evidence="2">
    <location>
        <begin position="1"/>
        <end position="17"/>
    </location>
</feature>
<evidence type="ECO:0000256" key="1">
    <source>
        <dbReference type="SAM" id="MobiDB-lite"/>
    </source>
</evidence>
<dbReference type="InParanoid" id="A0A1Y2G4K4"/>
<name>A0A1Y2G4K4_9BASI</name>
<evidence type="ECO:0000256" key="2">
    <source>
        <dbReference type="SAM" id="SignalP"/>
    </source>
</evidence>
<reference evidence="3 4" key="1">
    <citation type="submission" date="2016-07" db="EMBL/GenBank/DDBJ databases">
        <title>Pervasive Adenine N6-methylation of Active Genes in Fungi.</title>
        <authorList>
            <consortium name="DOE Joint Genome Institute"/>
            <person name="Mondo S.J."/>
            <person name="Dannebaum R.O."/>
            <person name="Kuo R.C."/>
            <person name="Labutti K."/>
            <person name="Haridas S."/>
            <person name="Kuo A."/>
            <person name="Salamov A."/>
            <person name="Ahrendt S.R."/>
            <person name="Lipzen A."/>
            <person name="Sullivan W."/>
            <person name="Andreopoulos W.B."/>
            <person name="Clum A."/>
            <person name="Lindquist E."/>
            <person name="Daum C."/>
            <person name="Ramamoorthy G.K."/>
            <person name="Gryganskyi A."/>
            <person name="Culley D."/>
            <person name="Magnuson J.K."/>
            <person name="James T.Y."/>
            <person name="O'Malley M.A."/>
            <person name="Stajich J.E."/>
            <person name="Spatafora J.W."/>
            <person name="Visel A."/>
            <person name="Grigoriev I.V."/>
        </authorList>
    </citation>
    <scope>NUCLEOTIDE SEQUENCE [LARGE SCALE GENOMIC DNA]</scope>
    <source>
        <strain evidence="3 4">62-1032</strain>
    </source>
</reference>
<feature type="compositionally biased region" description="Basic and acidic residues" evidence="1">
    <location>
        <begin position="27"/>
        <end position="42"/>
    </location>
</feature>
<proteinExistence type="predicted"/>
<evidence type="ECO:0000313" key="3">
    <source>
        <dbReference type="EMBL" id="ORY91452.1"/>
    </source>
</evidence>
<comment type="caution">
    <text evidence="3">The sequence shown here is derived from an EMBL/GenBank/DDBJ whole genome shotgun (WGS) entry which is preliminary data.</text>
</comment>
<keyword evidence="2" id="KW-0732">Signal</keyword>